<organism evidence="3 4">
    <name type="scientific">Pendulispora brunnea</name>
    <dbReference type="NCBI Taxonomy" id="2905690"/>
    <lineage>
        <taxon>Bacteria</taxon>
        <taxon>Pseudomonadati</taxon>
        <taxon>Myxococcota</taxon>
        <taxon>Myxococcia</taxon>
        <taxon>Myxococcales</taxon>
        <taxon>Sorangiineae</taxon>
        <taxon>Pendulisporaceae</taxon>
        <taxon>Pendulispora</taxon>
    </lineage>
</organism>
<evidence type="ECO:0000256" key="1">
    <source>
        <dbReference type="ARBA" id="ARBA00022741"/>
    </source>
</evidence>
<dbReference type="PANTHER" id="PTHR32309:SF31">
    <property type="entry name" value="CAPSULAR EXOPOLYSACCHARIDE FAMILY"/>
    <property type="match status" value="1"/>
</dbReference>
<dbReference type="Gene3D" id="3.40.50.300">
    <property type="entry name" value="P-loop containing nucleotide triphosphate hydrolases"/>
    <property type="match status" value="1"/>
</dbReference>
<evidence type="ECO:0000313" key="3">
    <source>
        <dbReference type="EMBL" id="WXA92631.1"/>
    </source>
</evidence>
<dbReference type="InterPro" id="IPR027417">
    <property type="entry name" value="P-loop_NTPase"/>
</dbReference>
<keyword evidence="3" id="KW-0418">Kinase</keyword>
<accession>A0ABZ2K8E4</accession>
<name>A0ABZ2K8E4_9BACT</name>
<keyword evidence="2" id="KW-0067">ATP-binding</keyword>
<dbReference type="InterPro" id="IPR050445">
    <property type="entry name" value="Bact_polysacc_biosynth/exp"/>
</dbReference>
<dbReference type="Proteomes" id="UP001379533">
    <property type="component" value="Chromosome"/>
</dbReference>
<keyword evidence="3" id="KW-0808">Transferase</keyword>
<proteinExistence type="predicted"/>
<keyword evidence="4" id="KW-1185">Reference proteome</keyword>
<sequence length="261" mass="28092">MLIEDPPRTLVLSRNEIAQAVHGAESPVRIVPAWATPPDTHVLIMLGETAPEAAASLRVIRHRLEQRRSDGMWVFGVTSPRDGEGKSTFSAQLALVLSESQRARVLLMEANFQRPTIAKILGFRVPEGHGFSTQLARKMRGSMEPWTVVALGPSLHVLAEETGAHTFPETLHSTHFQNVVGFLGRGYDYVVVDGPSILGSGDANVVENAVDGVIVVAQSAISRGADVREGVKQLGQRKAVGVVLWDTAGGRSGNVRRSISP</sequence>
<dbReference type="GO" id="GO:0016301">
    <property type="term" value="F:kinase activity"/>
    <property type="evidence" value="ECO:0007669"/>
    <property type="project" value="UniProtKB-KW"/>
</dbReference>
<dbReference type="PANTHER" id="PTHR32309">
    <property type="entry name" value="TYROSINE-PROTEIN KINASE"/>
    <property type="match status" value="1"/>
</dbReference>
<evidence type="ECO:0000313" key="4">
    <source>
        <dbReference type="Proteomes" id="UP001379533"/>
    </source>
</evidence>
<dbReference type="CDD" id="cd05387">
    <property type="entry name" value="BY-kinase"/>
    <property type="match status" value="1"/>
</dbReference>
<dbReference type="InterPro" id="IPR005702">
    <property type="entry name" value="Wzc-like_C"/>
</dbReference>
<protein>
    <submittedName>
        <fullName evidence="3">CpsD/CapB family tyrosine-protein kinase</fullName>
    </submittedName>
</protein>
<dbReference type="RefSeq" id="WP_394843235.1">
    <property type="nucleotide sequence ID" value="NZ_CP089982.1"/>
</dbReference>
<gene>
    <name evidence="3" type="ORF">LZC95_40065</name>
</gene>
<keyword evidence="1" id="KW-0547">Nucleotide-binding</keyword>
<evidence type="ECO:0000256" key="2">
    <source>
        <dbReference type="ARBA" id="ARBA00022840"/>
    </source>
</evidence>
<dbReference type="EMBL" id="CP089982">
    <property type="protein sequence ID" value="WXA92631.1"/>
    <property type="molecule type" value="Genomic_DNA"/>
</dbReference>
<dbReference type="SUPFAM" id="SSF52540">
    <property type="entry name" value="P-loop containing nucleoside triphosphate hydrolases"/>
    <property type="match status" value="1"/>
</dbReference>
<reference evidence="3 4" key="1">
    <citation type="submission" date="2021-12" db="EMBL/GenBank/DDBJ databases">
        <title>Discovery of the Pendulisporaceae a myxobacterial family with distinct sporulation behavior and unique specialized metabolism.</title>
        <authorList>
            <person name="Garcia R."/>
            <person name="Popoff A."/>
            <person name="Bader C.D."/>
            <person name="Loehr J."/>
            <person name="Walesch S."/>
            <person name="Walt C."/>
            <person name="Boldt J."/>
            <person name="Bunk B."/>
            <person name="Haeckl F.J.F.P.J."/>
            <person name="Gunesch A.P."/>
            <person name="Birkelbach J."/>
            <person name="Nuebel U."/>
            <person name="Pietschmann T."/>
            <person name="Bach T."/>
            <person name="Mueller R."/>
        </authorList>
    </citation>
    <scope>NUCLEOTIDE SEQUENCE [LARGE SCALE GENOMIC DNA]</scope>
    <source>
        <strain evidence="3 4">MSr12523</strain>
    </source>
</reference>